<dbReference type="EMBL" id="UYRR01031457">
    <property type="protein sequence ID" value="VDK50251.1"/>
    <property type="molecule type" value="Genomic_DNA"/>
</dbReference>
<dbReference type="InterPro" id="IPR004046">
    <property type="entry name" value="GST_C"/>
</dbReference>
<dbReference type="CDD" id="cd03191">
    <property type="entry name" value="GST_C_Zeta"/>
    <property type="match status" value="1"/>
</dbReference>
<dbReference type="FunFam" id="1.20.1050.10:FF:000010">
    <property type="entry name" value="Maleylacetoacetate isomerase isoform 1"/>
    <property type="match status" value="1"/>
</dbReference>
<dbReference type="GO" id="GO:0006749">
    <property type="term" value="P:glutathione metabolic process"/>
    <property type="evidence" value="ECO:0007669"/>
    <property type="project" value="TreeGrafter"/>
</dbReference>
<dbReference type="GO" id="GO:0016034">
    <property type="term" value="F:maleylacetoacetate isomerase activity"/>
    <property type="evidence" value="ECO:0007669"/>
    <property type="project" value="TreeGrafter"/>
</dbReference>
<accession>A0A0M3K093</accession>
<dbReference type="InterPro" id="IPR034330">
    <property type="entry name" value="GST_Zeta_C"/>
</dbReference>
<dbReference type="GO" id="GO:0006559">
    <property type="term" value="P:L-phenylalanine catabolic process"/>
    <property type="evidence" value="ECO:0007669"/>
    <property type="project" value="TreeGrafter"/>
</dbReference>
<dbReference type="PROSITE" id="PS50405">
    <property type="entry name" value="GST_CTER"/>
    <property type="match status" value="1"/>
</dbReference>
<dbReference type="Proteomes" id="UP000267096">
    <property type="component" value="Unassembled WGS sequence"/>
</dbReference>
<evidence type="ECO:0000313" key="4">
    <source>
        <dbReference type="Proteomes" id="UP000267096"/>
    </source>
</evidence>
<keyword evidence="4" id="KW-1185">Reference proteome</keyword>
<organism evidence="5">
    <name type="scientific">Anisakis simplex</name>
    <name type="common">Herring worm</name>
    <dbReference type="NCBI Taxonomy" id="6269"/>
    <lineage>
        <taxon>Eukaryota</taxon>
        <taxon>Metazoa</taxon>
        <taxon>Ecdysozoa</taxon>
        <taxon>Nematoda</taxon>
        <taxon>Chromadorea</taxon>
        <taxon>Rhabditida</taxon>
        <taxon>Spirurina</taxon>
        <taxon>Ascaridomorpha</taxon>
        <taxon>Ascaridoidea</taxon>
        <taxon>Anisakidae</taxon>
        <taxon>Anisakis</taxon>
        <taxon>Anisakis simplex complex</taxon>
    </lineage>
</organism>
<dbReference type="PANTHER" id="PTHR42673">
    <property type="entry name" value="MALEYLACETOACETATE ISOMERASE"/>
    <property type="match status" value="1"/>
</dbReference>
<evidence type="ECO:0000259" key="2">
    <source>
        <dbReference type="PROSITE" id="PS50405"/>
    </source>
</evidence>
<name>A0A0M3K093_ANISI</name>
<dbReference type="InterPro" id="IPR010987">
    <property type="entry name" value="Glutathione-S-Trfase_C-like"/>
</dbReference>
<dbReference type="SUPFAM" id="SSF47616">
    <property type="entry name" value="GST C-terminal domain-like"/>
    <property type="match status" value="1"/>
</dbReference>
<comment type="similarity">
    <text evidence="1">Belongs to the GST superfamily. Zeta family.</text>
</comment>
<reference evidence="5" key="1">
    <citation type="submission" date="2017-02" db="UniProtKB">
        <authorList>
            <consortium name="WormBaseParasite"/>
        </authorList>
    </citation>
    <scope>IDENTIFICATION</scope>
</reference>
<gene>
    <name evidence="3" type="ORF">ASIM_LOCUS13649</name>
</gene>
<evidence type="ECO:0000313" key="3">
    <source>
        <dbReference type="EMBL" id="VDK50251.1"/>
    </source>
</evidence>
<dbReference type="Gene3D" id="1.20.1050.10">
    <property type="match status" value="1"/>
</dbReference>
<dbReference type="WBParaSite" id="ASIM_0001422101-mRNA-1">
    <property type="protein sequence ID" value="ASIM_0001422101-mRNA-1"/>
    <property type="gene ID" value="ASIM_0001422101"/>
</dbReference>
<protein>
    <submittedName>
        <fullName evidence="5">Maleylacetoacetate isomerase (inferred by orthology to a human protein)</fullName>
    </submittedName>
</protein>
<dbReference type="AlphaFoldDB" id="A0A0M3K093"/>
<dbReference type="InterPro" id="IPR036282">
    <property type="entry name" value="Glutathione-S-Trfase_C_sf"/>
</dbReference>
<proteinExistence type="inferred from homology"/>
<dbReference type="GO" id="GO:0004364">
    <property type="term" value="F:glutathione transferase activity"/>
    <property type="evidence" value="ECO:0007669"/>
    <property type="project" value="TreeGrafter"/>
</dbReference>
<evidence type="ECO:0000256" key="1">
    <source>
        <dbReference type="ARBA" id="ARBA00010007"/>
    </source>
</evidence>
<dbReference type="OrthoDB" id="202840at2759"/>
<evidence type="ECO:0000313" key="5">
    <source>
        <dbReference type="WBParaSite" id="ASIM_0001422101-mRNA-1"/>
    </source>
</evidence>
<feature type="domain" description="GST C-terminal" evidence="2">
    <location>
        <begin position="16"/>
        <end position="137"/>
    </location>
</feature>
<reference evidence="3 4" key="2">
    <citation type="submission" date="2018-11" db="EMBL/GenBank/DDBJ databases">
        <authorList>
            <consortium name="Pathogen Informatics"/>
        </authorList>
    </citation>
    <scope>NUCLEOTIDE SEQUENCE [LARGE SCALE GENOMIC DNA]</scope>
</reference>
<sequence length="138" mass="15241">MQRSKVRAIVLEDYFNKIVYPMNSQIVAGIQPLQNLGNVSVIAKLCGNPEIGKAYAKKSIEDGLQKLEQILEKTSGKYAFGDSITMADVCIVPQVYNAIRFGVNMDAYPVIKRIDASLQDIDAIKKSHPSQQPDAVNQ</sequence>
<dbReference type="Pfam" id="PF14497">
    <property type="entry name" value="GST_C_3"/>
    <property type="match status" value="1"/>
</dbReference>
<dbReference type="PANTHER" id="PTHR42673:SF4">
    <property type="entry name" value="MALEYLACETOACETATE ISOMERASE"/>
    <property type="match status" value="1"/>
</dbReference>